<keyword evidence="2" id="KW-1133">Transmembrane helix</keyword>
<dbReference type="EMBL" id="ML979132">
    <property type="protein sequence ID" value="KAF1921319.1"/>
    <property type="molecule type" value="Genomic_DNA"/>
</dbReference>
<gene>
    <name evidence="3" type="ORF">BDU57DRAFT_45990</name>
</gene>
<keyword evidence="2" id="KW-0812">Transmembrane</keyword>
<dbReference type="Proteomes" id="UP000800096">
    <property type="component" value="Unassembled WGS sequence"/>
</dbReference>
<feature type="compositionally biased region" description="Low complexity" evidence="1">
    <location>
        <begin position="113"/>
        <end position="129"/>
    </location>
</feature>
<feature type="transmembrane region" description="Helical" evidence="2">
    <location>
        <begin position="44"/>
        <end position="65"/>
    </location>
</feature>
<dbReference type="AlphaFoldDB" id="A0A6A5R1N9"/>
<keyword evidence="2" id="KW-0472">Membrane</keyword>
<proteinExistence type="predicted"/>
<evidence type="ECO:0000256" key="2">
    <source>
        <dbReference type="SAM" id="Phobius"/>
    </source>
</evidence>
<keyword evidence="4" id="KW-1185">Reference proteome</keyword>
<evidence type="ECO:0000256" key="1">
    <source>
        <dbReference type="SAM" id="MobiDB-lite"/>
    </source>
</evidence>
<reference evidence="3" key="1">
    <citation type="journal article" date="2020" name="Stud. Mycol.">
        <title>101 Dothideomycetes genomes: a test case for predicting lifestyles and emergence of pathogens.</title>
        <authorList>
            <person name="Haridas S."/>
            <person name="Albert R."/>
            <person name="Binder M."/>
            <person name="Bloem J."/>
            <person name="Labutti K."/>
            <person name="Salamov A."/>
            <person name="Andreopoulos B."/>
            <person name="Baker S."/>
            <person name="Barry K."/>
            <person name="Bills G."/>
            <person name="Bluhm B."/>
            <person name="Cannon C."/>
            <person name="Castanera R."/>
            <person name="Culley D."/>
            <person name="Daum C."/>
            <person name="Ezra D."/>
            <person name="Gonzalez J."/>
            <person name="Henrissat B."/>
            <person name="Kuo A."/>
            <person name="Liang C."/>
            <person name="Lipzen A."/>
            <person name="Lutzoni F."/>
            <person name="Magnuson J."/>
            <person name="Mondo S."/>
            <person name="Nolan M."/>
            <person name="Ohm R."/>
            <person name="Pangilinan J."/>
            <person name="Park H.-J."/>
            <person name="Ramirez L."/>
            <person name="Alfaro M."/>
            <person name="Sun H."/>
            <person name="Tritt A."/>
            <person name="Yoshinaga Y."/>
            <person name="Zwiers L.-H."/>
            <person name="Turgeon B."/>
            <person name="Goodwin S."/>
            <person name="Spatafora J."/>
            <person name="Crous P."/>
            <person name="Grigoriev I."/>
        </authorList>
    </citation>
    <scope>NUCLEOTIDE SEQUENCE</scope>
    <source>
        <strain evidence="3">HMLAC05119</strain>
    </source>
</reference>
<evidence type="ECO:0000313" key="4">
    <source>
        <dbReference type="Proteomes" id="UP000800096"/>
    </source>
</evidence>
<evidence type="ECO:0000313" key="3">
    <source>
        <dbReference type="EMBL" id="KAF1921319.1"/>
    </source>
</evidence>
<organism evidence="3 4">
    <name type="scientific">Ampelomyces quisqualis</name>
    <name type="common">Powdery mildew agent</name>
    <dbReference type="NCBI Taxonomy" id="50730"/>
    <lineage>
        <taxon>Eukaryota</taxon>
        <taxon>Fungi</taxon>
        <taxon>Dikarya</taxon>
        <taxon>Ascomycota</taxon>
        <taxon>Pezizomycotina</taxon>
        <taxon>Dothideomycetes</taxon>
        <taxon>Pleosporomycetidae</taxon>
        <taxon>Pleosporales</taxon>
        <taxon>Pleosporineae</taxon>
        <taxon>Phaeosphaeriaceae</taxon>
        <taxon>Ampelomyces</taxon>
    </lineage>
</organism>
<sequence length="160" mass="18141">MPDWCDIRQQQQQQQQQRGWTSDLDLASLPIVASSYQHWSQLSIWLGLCAGFFAILSGAKGLIFLHRSAPCLEQRHMYSFPYSKILILHARLHLFDCSPRCDSCYVSARNRQPVGTTPSTQTVTTSQFQPSPPQKEDPPICAPQCLFTMTVSRRLATQRG</sequence>
<protein>
    <submittedName>
        <fullName evidence="3">Uncharacterized protein</fullName>
    </submittedName>
</protein>
<name>A0A6A5R1N9_AMPQU</name>
<feature type="region of interest" description="Disordered" evidence="1">
    <location>
        <begin position="113"/>
        <end position="138"/>
    </location>
</feature>
<accession>A0A6A5R1N9</accession>